<name>A0A1M7F4V8_9BRAD</name>
<gene>
    <name evidence="1" type="ORF">SAMN05444159_7384</name>
</gene>
<dbReference type="Proteomes" id="UP000189935">
    <property type="component" value="Chromosome I"/>
</dbReference>
<evidence type="ECO:0000313" key="2">
    <source>
        <dbReference type="Proteomes" id="UP000189935"/>
    </source>
</evidence>
<sequence>MAGEFRYAAVQRGDIFEIEFVGFCNLRNRYAGKAVIPL</sequence>
<proteinExistence type="predicted"/>
<dbReference type="AlphaFoldDB" id="A0A1M7F4V8"/>
<reference evidence="1 2" key="1">
    <citation type="submission" date="2016-11" db="EMBL/GenBank/DDBJ databases">
        <authorList>
            <person name="Jaros S."/>
            <person name="Januszkiewicz K."/>
            <person name="Wedrychowicz H."/>
        </authorList>
    </citation>
    <scope>NUCLEOTIDE SEQUENCE [LARGE SCALE GENOMIC DNA]</scope>
    <source>
        <strain evidence="1 2">GAS499</strain>
    </source>
</reference>
<accession>A0A1M7F4V8</accession>
<evidence type="ECO:0000313" key="1">
    <source>
        <dbReference type="EMBL" id="SHL99030.1"/>
    </source>
</evidence>
<protein>
    <submittedName>
        <fullName evidence="1">Uncharacterized protein</fullName>
    </submittedName>
</protein>
<organism evidence="1 2">
    <name type="scientific">Bradyrhizobium lablabi</name>
    <dbReference type="NCBI Taxonomy" id="722472"/>
    <lineage>
        <taxon>Bacteria</taxon>
        <taxon>Pseudomonadati</taxon>
        <taxon>Pseudomonadota</taxon>
        <taxon>Alphaproteobacteria</taxon>
        <taxon>Hyphomicrobiales</taxon>
        <taxon>Nitrobacteraceae</taxon>
        <taxon>Bradyrhizobium</taxon>
    </lineage>
</organism>
<dbReference type="EMBL" id="LT670844">
    <property type="protein sequence ID" value="SHL99030.1"/>
    <property type="molecule type" value="Genomic_DNA"/>
</dbReference>